<feature type="domain" description="Aminotransferase class I/classII large" evidence="5">
    <location>
        <begin position="33"/>
        <end position="360"/>
    </location>
</feature>
<dbReference type="InterPro" id="IPR015424">
    <property type="entry name" value="PyrdxlP-dep_Trfase"/>
</dbReference>
<dbReference type="RefSeq" id="WP_171593492.1">
    <property type="nucleotide sequence ID" value="NZ_RZNH01000001.1"/>
</dbReference>
<dbReference type="PANTHER" id="PTHR13693">
    <property type="entry name" value="CLASS II AMINOTRANSFERASE/8-AMINO-7-OXONONANOATE SYNTHASE"/>
    <property type="match status" value="1"/>
</dbReference>
<protein>
    <submittedName>
        <fullName evidence="6">8-amino-7-oxononanoate synthase</fullName>
    </submittedName>
</protein>
<evidence type="ECO:0000313" key="7">
    <source>
        <dbReference type="Proteomes" id="UP000732105"/>
    </source>
</evidence>
<comment type="cofactor">
    <cofactor evidence="1">
        <name>pyridoxal 5'-phosphate</name>
        <dbReference type="ChEBI" id="CHEBI:597326"/>
    </cofactor>
</comment>
<evidence type="ECO:0000313" key="6">
    <source>
        <dbReference type="EMBL" id="NOU58225.1"/>
    </source>
</evidence>
<keyword evidence="7" id="KW-1185">Reference proteome</keyword>
<keyword evidence="2" id="KW-0808">Transferase</keyword>
<evidence type="ECO:0000256" key="1">
    <source>
        <dbReference type="ARBA" id="ARBA00001933"/>
    </source>
</evidence>
<keyword evidence="3" id="KW-0663">Pyridoxal phosphate</keyword>
<sequence length="373" mass="42259">MKPLLRKYSEELENLERSGNLRSLKKLSDLDCKVNLSSNDYLGVSKKNIPRPKGNSFGSGSSRLLTGNFSEYDLLEEELEKLYENSALFFNSGYHANIGILSALSGKSDLILSDKLNHASIIDGIRLSNAEYIRFKHLDYRHLEDILINKRDQYDRVFIVSESVFSMDGDEADLSKLVELKKKYNCFLYLDEAHSLGVRGTKGLGLAEEQNFIQDIDLLVGTFGKAMNSIGAFVICDPIIKKYLINKMRSLIFTTALPPIVISWNYIMLRTIVKMRMEREHLTFLADKLRNKLIELGLKTDGSSNIVPVIIGDSQKCVNLADHLQKKGFLVFPIRPPAVPAGTSRLRLSLCADMDWEDIQDLPMLIKDFCHEN</sequence>
<evidence type="ECO:0000256" key="4">
    <source>
        <dbReference type="SAM" id="Phobius"/>
    </source>
</evidence>
<organism evidence="6 7">
    <name type="scientific">Marinifilum caeruleilacunae</name>
    <dbReference type="NCBI Taxonomy" id="2499076"/>
    <lineage>
        <taxon>Bacteria</taxon>
        <taxon>Pseudomonadati</taxon>
        <taxon>Bacteroidota</taxon>
        <taxon>Bacteroidia</taxon>
        <taxon>Marinilabiliales</taxon>
        <taxon>Marinifilaceae</taxon>
    </lineage>
</organism>
<dbReference type="Gene3D" id="3.90.1150.10">
    <property type="entry name" value="Aspartate Aminotransferase, domain 1"/>
    <property type="match status" value="1"/>
</dbReference>
<dbReference type="InterPro" id="IPR015421">
    <property type="entry name" value="PyrdxlP-dep_Trfase_major"/>
</dbReference>
<evidence type="ECO:0000256" key="2">
    <source>
        <dbReference type="ARBA" id="ARBA00022679"/>
    </source>
</evidence>
<reference evidence="6 7" key="1">
    <citation type="submission" date="2018-12" db="EMBL/GenBank/DDBJ databases">
        <title>Marinifilum JC070 sp. nov., a marine bacterium isolated from Yongle Blue Hole in the South China Sea.</title>
        <authorList>
            <person name="Fu T."/>
        </authorList>
    </citation>
    <scope>NUCLEOTIDE SEQUENCE [LARGE SCALE GENOMIC DNA]</scope>
    <source>
        <strain evidence="6 7">JC070</strain>
    </source>
</reference>
<dbReference type="SUPFAM" id="SSF53383">
    <property type="entry name" value="PLP-dependent transferases"/>
    <property type="match status" value="1"/>
</dbReference>
<comment type="caution">
    <text evidence="6">The sequence shown here is derived from an EMBL/GenBank/DDBJ whole genome shotgun (WGS) entry which is preliminary data.</text>
</comment>
<name>A0ABX1WQ70_9BACT</name>
<feature type="transmembrane region" description="Helical" evidence="4">
    <location>
        <begin position="251"/>
        <end position="269"/>
    </location>
</feature>
<keyword evidence="4" id="KW-0472">Membrane</keyword>
<dbReference type="Proteomes" id="UP000732105">
    <property type="component" value="Unassembled WGS sequence"/>
</dbReference>
<gene>
    <name evidence="6" type="ORF">ELS83_00250</name>
</gene>
<dbReference type="PANTHER" id="PTHR13693:SF100">
    <property type="entry name" value="8-AMINO-7-OXONONANOATE SYNTHASE"/>
    <property type="match status" value="1"/>
</dbReference>
<keyword evidence="4" id="KW-0812">Transmembrane</keyword>
<dbReference type="InterPro" id="IPR004839">
    <property type="entry name" value="Aminotransferase_I/II_large"/>
</dbReference>
<keyword evidence="4" id="KW-1133">Transmembrane helix</keyword>
<evidence type="ECO:0000259" key="5">
    <source>
        <dbReference type="Pfam" id="PF00155"/>
    </source>
</evidence>
<accession>A0ABX1WQ70</accession>
<dbReference type="InterPro" id="IPR050087">
    <property type="entry name" value="AON_synthase_class-II"/>
</dbReference>
<dbReference type="InterPro" id="IPR015422">
    <property type="entry name" value="PyrdxlP-dep_Trfase_small"/>
</dbReference>
<dbReference type="Pfam" id="PF00155">
    <property type="entry name" value="Aminotran_1_2"/>
    <property type="match status" value="1"/>
</dbReference>
<dbReference type="EMBL" id="RZNH01000001">
    <property type="protein sequence ID" value="NOU58225.1"/>
    <property type="molecule type" value="Genomic_DNA"/>
</dbReference>
<dbReference type="Gene3D" id="3.40.640.10">
    <property type="entry name" value="Type I PLP-dependent aspartate aminotransferase-like (Major domain)"/>
    <property type="match status" value="1"/>
</dbReference>
<evidence type="ECO:0000256" key="3">
    <source>
        <dbReference type="ARBA" id="ARBA00022898"/>
    </source>
</evidence>
<proteinExistence type="predicted"/>